<evidence type="ECO:0000256" key="1">
    <source>
        <dbReference type="SAM" id="MobiDB-lite"/>
    </source>
</evidence>
<organism evidence="2 3">
    <name type="scientific">Sediminicurvatus halobius</name>
    <dbReference type="NCBI Taxonomy" id="2182432"/>
    <lineage>
        <taxon>Bacteria</taxon>
        <taxon>Pseudomonadati</taxon>
        <taxon>Pseudomonadota</taxon>
        <taxon>Gammaproteobacteria</taxon>
        <taxon>Chromatiales</taxon>
        <taxon>Ectothiorhodospiraceae</taxon>
        <taxon>Sediminicurvatus</taxon>
    </lineage>
</organism>
<name>A0A2U2N0X8_9GAMM</name>
<dbReference type="RefSeq" id="WP_109678906.1">
    <property type="nucleotide sequence ID" value="NZ_QFFI01000016.1"/>
</dbReference>
<comment type="caution">
    <text evidence="2">The sequence shown here is derived from an EMBL/GenBank/DDBJ whole genome shotgun (WGS) entry which is preliminary data.</text>
</comment>
<dbReference type="AlphaFoldDB" id="A0A2U2N0X8"/>
<accession>A0A2U2N0X8</accession>
<sequence length="97" mass="10209">MMAALGLEPAAEDGGGDAPAVAEDTASRVQEPRDRVREALAALDAPATAARIQRSTGLATHQIRRALQSLRAEGEVTTTLRAGRRLYAVKTSRSRAG</sequence>
<proteinExistence type="predicted"/>
<evidence type="ECO:0000313" key="2">
    <source>
        <dbReference type="EMBL" id="PWG62707.1"/>
    </source>
</evidence>
<dbReference type="InterPro" id="IPR036390">
    <property type="entry name" value="WH_DNA-bd_sf"/>
</dbReference>
<keyword evidence="3" id="KW-1185">Reference proteome</keyword>
<dbReference type="Proteomes" id="UP000245474">
    <property type="component" value="Unassembled WGS sequence"/>
</dbReference>
<reference evidence="2 3" key="1">
    <citation type="submission" date="2018-05" db="EMBL/GenBank/DDBJ databases">
        <title>Spiribacter halobius sp. nov., a moderately halophilic bacterium isolated from marine solar saltern.</title>
        <authorList>
            <person name="Zheng W.-S."/>
            <person name="Lu D.-C."/>
            <person name="Du Z.-J."/>
        </authorList>
    </citation>
    <scope>NUCLEOTIDE SEQUENCE [LARGE SCALE GENOMIC DNA]</scope>
    <source>
        <strain evidence="2 3">E85</strain>
    </source>
</reference>
<dbReference type="EMBL" id="QFFI01000016">
    <property type="protein sequence ID" value="PWG62707.1"/>
    <property type="molecule type" value="Genomic_DNA"/>
</dbReference>
<dbReference type="SUPFAM" id="SSF46785">
    <property type="entry name" value="Winged helix' DNA-binding domain"/>
    <property type="match status" value="1"/>
</dbReference>
<gene>
    <name evidence="2" type="ORF">DEM34_11190</name>
</gene>
<feature type="region of interest" description="Disordered" evidence="1">
    <location>
        <begin position="1"/>
        <end position="33"/>
    </location>
</feature>
<evidence type="ECO:0000313" key="3">
    <source>
        <dbReference type="Proteomes" id="UP000245474"/>
    </source>
</evidence>
<protein>
    <submittedName>
        <fullName evidence="2">Uncharacterized protein</fullName>
    </submittedName>
</protein>